<comment type="caution">
    <text evidence="13">The sequence shown here is derived from an EMBL/GenBank/DDBJ whole genome shotgun (WGS) entry which is preliminary data.</text>
</comment>
<reference evidence="13 14" key="3">
    <citation type="journal article" date="2015" name="Genome Announc.">
        <title>Draft Genome Sequence of the Archiascomycetous Yeast Saitoella complicata.</title>
        <authorList>
            <person name="Yamauchi K."/>
            <person name="Kondo S."/>
            <person name="Hamamoto M."/>
            <person name="Takahashi Y."/>
            <person name="Ogura Y."/>
            <person name="Hayashi T."/>
            <person name="Nishida H."/>
        </authorList>
    </citation>
    <scope>NUCLEOTIDE SEQUENCE [LARGE SCALE GENOMIC DNA]</scope>
    <source>
        <strain evidence="13 14">NRRL Y-17804</strain>
    </source>
</reference>
<evidence type="ECO:0000256" key="9">
    <source>
        <dbReference type="ARBA" id="ARBA00023568"/>
    </source>
</evidence>
<dbReference type="OMA" id="FICQMLQ"/>
<organism evidence="13 14">
    <name type="scientific">Saitoella complicata (strain BCRC 22490 / CBS 7301 / JCM 7358 / NBRC 10748 / NRRL Y-17804)</name>
    <dbReference type="NCBI Taxonomy" id="698492"/>
    <lineage>
        <taxon>Eukaryota</taxon>
        <taxon>Fungi</taxon>
        <taxon>Dikarya</taxon>
        <taxon>Ascomycota</taxon>
        <taxon>Taphrinomycotina</taxon>
        <taxon>Taphrinomycotina incertae sedis</taxon>
        <taxon>Saitoella</taxon>
    </lineage>
</organism>
<proteinExistence type="inferred from homology"/>
<keyword evidence="5 10" id="KW-0256">Endoplasmic reticulum</keyword>
<evidence type="ECO:0000313" key="14">
    <source>
        <dbReference type="Proteomes" id="UP000033140"/>
    </source>
</evidence>
<feature type="active site" evidence="11">
    <location>
        <position position="441"/>
    </location>
</feature>
<dbReference type="PANTHER" id="PTHR10408:SF9">
    <property type="entry name" value="STEROL O-ACYLTRANSFERASE 2-RELATED"/>
    <property type="match status" value="1"/>
</dbReference>
<dbReference type="PIRSF" id="PIRSF000439">
    <property type="entry name" value="Oat_ACAT_DAG_ARE"/>
    <property type="match status" value="1"/>
</dbReference>
<evidence type="ECO:0000256" key="6">
    <source>
        <dbReference type="ARBA" id="ARBA00022989"/>
    </source>
</evidence>
<reference evidence="13 14" key="1">
    <citation type="journal article" date="2011" name="J. Gen. Appl. Microbiol.">
        <title>Draft genome sequencing of the enigmatic yeast Saitoella complicata.</title>
        <authorList>
            <person name="Nishida H."/>
            <person name="Hamamoto M."/>
            <person name="Sugiyama J."/>
        </authorList>
    </citation>
    <scope>NUCLEOTIDE SEQUENCE [LARGE SCALE GENOMIC DNA]</scope>
    <source>
        <strain evidence="13 14">NRRL Y-17804</strain>
    </source>
</reference>
<feature type="transmembrane region" description="Helical" evidence="12">
    <location>
        <begin position="169"/>
        <end position="186"/>
    </location>
</feature>
<keyword evidence="14" id="KW-1185">Reference proteome</keyword>
<comment type="function">
    <text evidence="9">Sterol O-acyltransferase that catalyzes the formation of stery esters.</text>
</comment>
<evidence type="ECO:0000256" key="1">
    <source>
        <dbReference type="ARBA" id="ARBA00004477"/>
    </source>
</evidence>
<evidence type="ECO:0000256" key="5">
    <source>
        <dbReference type="ARBA" id="ARBA00022824"/>
    </source>
</evidence>
<comment type="subcellular location">
    <subcellularLocation>
        <location evidence="1 10">Endoplasmic reticulum membrane</location>
        <topology evidence="1 10">Multi-pass membrane protein</topology>
    </subcellularLocation>
</comment>
<evidence type="ECO:0000256" key="4">
    <source>
        <dbReference type="ARBA" id="ARBA00022692"/>
    </source>
</evidence>
<evidence type="ECO:0000256" key="8">
    <source>
        <dbReference type="ARBA" id="ARBA00023315"/>
    </source>
</evidence>
<protein>
    <recommendedName>
        <fullName evidence="10">O-acyltransferase</fullName>
    </recommendedName>
</protein>
<feature type="transmembrane region" description="Helical" evidence="12">
    <location>
        <begin position="304"/>
        <end position="323"/>
    </location>
</feature>
<dbReference type="GO" id="GO:0008204">
    <property type="term" value="P:ergosterol metabolic process"/>
    <property type="evidence" value="ECO:0007669"/>
    <property type="project" value="TreeGrafter"/>
</dbReference>
<dbReference type="EMBL" id="BACD03000014">
    <property type="protein sequence ID" value="GAO48377.1"/>
    <property type="molecule type" value="Genomic_DNA"/>
</dbReference>
<dbReference type="AlphaFoldDB" id="A0A0E9NEV5"/>
<feature type="transmembrane region" description="Helical" evidence="12">
    <location>
        <begin position="92"/>
        <end position="110"/>
    </location>
</feature>
<accession>A0A0E9NEV5</accession>
<evidence type="ECO:0000256" key="3">
    <source>
        <dbReference type="ARBA" id="ARBA00022679"/>
    </source>
</evidence>
<sequence length="513" mass="58993">MSSSQLLALPNTEAVRRHRAISTPSRPSQDIVPTLKAIREENHGLESIEKPIPTATRPRRESKHLFHRLDFEYRLTAFDPHNTERSKTSFKGFFILFWLGLSLLVLTTLLRNLKETGRIFGTSVATLFIHNVQEVAMTDAAMILSTFYVIPIQVACSKGWINWNGMGRVLHYSLQWAWFGACMVVASVRDWSWTAIAFFTLHSIVMLMKIHSYGSYNGHLSVIRKQLNALKKAETVENEGLHAAKKEILTLELTSTLGHVTYPANLKNPVWNYVDYLLVPTLCYHIEYPRTPHGIRWGYVAEKALATFGTIFLLAITVEHHIMPILTQASKDLAEEPSALTSGLIFAEALSALLWPYMLVFLLVFYIIFECILNVFAEVTCFADRLFYDDWWNCANWESFARMWNKPVHHWLLRHVYMPCRPRLSRGGATMMTFFISAVLHELVMGMITRKVRGYGFFCQMLQVPFMAIQRSKFMRDKELLGNVLFWLSMITGLSGMTYIKEFTLVDLSLFTH</sequence>
<evidence type="ECO:0000256" key="10">
    <source>
        <dbReference type="PIRNR" id="PIRNR000439"/>
    </source>
</evidence>
<feature type="transmembrane region" description="Helical" evidence="12">
    <location>
        <begin position="140"/>
        <end position="157"/>
    </location>
</feature>
<dbReference type="InterPro" id="IPR014371">
    <property type="entry name" value="Oat_ACAT_DAG_ARE"/>
</dbReference>
<dbReference type="PANTHER" id="PTHR10408">
    <property type="entry name" value="STEROL O-ACYLTRANSFERASE"/>
    <property type="match status" value="1"/>
</dbReference>
<comment type="similarity">
    <text evidence="2 10">Belongs to the membrane-bound acyltransferase family. Sterol o-acyltransferase subfamily.</text>
</comment>
<dbReference type="STRING" id="698492.A0A0E9NEV5"/>
<keyword evidence="7 10" id="KW-0472">Membrane</keyword>
<name>A0A0E9NEV5_SAICN</name>
<evidence type="ECO:0000256" key="7">
    <source>
        <dbReference type="ARBA" id="ARBA00023136"/>
    </source>
</evidence>
<keyword evidence="4 12" id="KW-0812">Transmembrane</keyword>
<dbReference type="Proteomes" id="UP000033140">
    <property type="component" value="Unassembled WGS sequence"/>
</dbReference>
<dbReference type="Pfam" id="PF03062">
    <property type="entry name" value="MBOAT"/>
    <property type="match status" value="1"/>
</dbReference>
<keyword evidence="6 12" id="KW-1133">Transmembrane helix</keyword>
<dbReference type="GO" id="GO:0005789">
    <property type="term" value="C:endoplasmic reticulum membrane"/>
    <property type="evidence" value="ECO:0007669"/>
    <property type="project" value="UniProtKB-SubCell"/>
</dbReference>
<dbReference type="GO" id="GO:0034737">
    <property type="term" value="F:ergosterol O-acyltransferase activity"/>
    <property type="evidence" value="ECO:0007669"/>
    <property type="project" value="TreeGrafter"/>
</dbReference>
<feature type="transmembrane region" description="Helical" evidence="12">
    <location>
        <begin position="481"/>
        <end position="500"/>
    </location>
</feature>
<gene>
    <name evidence="13" type="ORF">G7K_2550-t1</name>
</gene>
<reference evidence="13 14" key="2">
    <citation type="journal article" date="2014" name="J. Gen. Appl. Microbiol.">
        <title>The early diverging ascomycetous budding yeast Saitoella complicata has three histone deacetylases belonging to the Clr6, Hos2, and Rpd3 lineages.</title>
        <authorList>
            <person name="Nishida H."/>
            <person name="Matsumoto T."/>
            <person name="Kondo S."/>
            <person name="Hamamoto M."/>
            <person name="Yoshikawa H."/>
        </authorList>
    </citation>
    <scope>NUCLEOTIDE SEQUENCE [LARGE SCALE GENOMIC DNA]</scope>
    <source>
        <strain evidence="13 14">NRRL Y-17804</strain>
    </source>
</reference>
<evidence type="ECO:0000256" key="12">
    <source>
        <dbReference type="SAM" id="Phobius"/>
    </source>
</evidence>
<evidence type="ECO:0000256" key="2">
    <source>
        <dbReference type="ARBA" id="ARBA00009010"/>
    </source>
</evidence>
<keyword evidence="3 10" id="KW-0808">Transferase</keyword>
<feature type="transmembrane region" description="Helical" evidence="12">
    <location>
        <begin position="192"/>
        <end position="210"/>
    </location>
</feature>
<evidence type="ECO:0000313" key="13">
    <source>
        <dbReference type="EMBL" id="GAO48377.1"/>
    </source>
</evidence>
<feature type="transmembrane region" description="Helical" evidence="12">
    <location>
        <begin position="343"/>
        <end position="369"/>
    </location>
</feature>
<evidence type="ECO:0000256" key="11">
    <source>
        <dbReference type="PIRSR" id="PIRSR000439-1"/>
    </source>
</evidence>
<dbReference type="InterPro" id="IPR004299">
    <property type="entry name" value="MBOAT_fam"/>
</dbReference>
<keyword evidence="8 10" id="KW-0012">Acyltransferase</keyword>